<comment type="caution">
    <text evidence="2">The sequence shown here is derived from an EMBL/GenBank/DDBJ whole genome shotgun (WGS) entry which is preliminary data.</text>
</comment>
<dbReference type="AlphaFoldDB" id="A0A420B6I5"/>
<gene>
    <name evidence="2" type="ORF">DFQ12_2561</name>
</gene>
<keyword evidence="3" id="KW-1185">Reference proteome</keyword>
<dbReference type="Pfam" id="PF05572">
    <property type="entry name" value="Peptidase_M43"/>
    <property type="match status" value="1"/>
</dbReference>
<dbReference type="PROSITE" id="PS51257">
    <property type="entry name" value="PROKAR_LIPOPROTEIN"/>
    <property type="match status" value="1"/>
</dbReference>
<name>A0A420B6I5_SPHD1</name>
<dbReference type="EMBL" id="RAPY01000002">
    <property type="protein sequence ID" value="RKE52327.1"/>
    <property type="molecule type" value="Genomic_DNA"/>
</dbReference>
<dbReference type="InterPro" id="IPR008754">
    <property type="entry name" value="Peptidase_M43"/>
</dbReference>
<dbReference type="OrthoDB" id="1095174at2"/>
<reference evidence="2 3" key="1">
    <citation type="submission" date="2018-09" db="EMBL/GenBank/DDBJ databases">
        <title>Genomic Encyclopedia of Type Strains, Phase III (KMG-III): the genomes of soil and plant-associated and newly described type strains.</title>
        <authorList>
            <person name="Whitman W."/>
        </authorList>
    </citation>
    <scope>NUCLEOTIDE SEQUENCE [LARGE SCALE GENOMIC DNA]</scope>
    <source>
        <strain evidence="2 3">CECT 7938</strain>
    </source>
</reference>
<dbReference type="Gene3D" id="3.40.390.10">
    <property type="entry name" value="Collagenase (Catalytic Domain)"/>
    <property type="match status" value="1"/>
</dbReference>
<evidence type="ECO:0000313" key="3">
    <source>
        <dbReference type="Proteomes" id="UP000286246"/>
    </source>
</evidence>
<dbReference type="Proteomes" id="UP000286246">
    <property type="component" value="Unassembled WGS sequence"/>
</dbReference>
<accession>A0A420B6I5</accession>
<evidence type="ECO:0000259" key="1">
    <source>
        <dbReference type="Pfam" id="PF05572"/>
    </source>
</evidence>
<sequence>MKNILFVLIVLLGLQACKKDTFNYQTYAAEVGDIDSIYFSTGSTSLIADGKATLQFVLEAYRKVQIKDAGGQPRDTMMYVDYAKLPKAEVKIFADGQLVEGMEYQVKDLSKNTREFYAQIGGLKSKVKSVQIKAPKPLEAKRYIDVVFHVFELSTTDPGYDALTYQDIQQKQLESAIAYANAVFNNVYGKDPNGGQANFEFRLAKKNPAGMALALPGYNKILYDASWKASPTAQFLPTNFTAKINATAAYQWNKDKFLNIYIYPTVANTSIGNNRAAYQIVSAGQQAIEGIANIVNSEAEIPTTDFYTIYGLGIQRSIFFPESSLKIEIAPHLGIYYGLYATNSITLPVNDFVADTKKYFTGNTQTANQSSGLLKTGLDGEKFLANNAMDDVRFASLRNSFTQGQIERMRLVMERCPVRKAWQSE</sequence>
<feature type="domain" description="Peptidase M43 pregnancy-associated plasma-A" evidence="1">
    <location>
        <begin position="247"/>
        <end position="413"/>
    </location>
</feature>
<dbReference type="RefSeq" id="WP_120259380.1">
    <property type="nucleotide sequence ID" value="NZ_RAPY01000002.1"/>
</dbReference>
<dbReference type="InterPro" id="IPR024079">
    <property type="entry name" value="MetalloPept_cat_dom_sf"/>
</dbReference>
<proteinExistence type="predicted"/>
<dbReference type="GO" id="GO:0008237">
    <property type="term" value="F:metallopeptidase activity"/>
    <property type="evidence" value="ECO:0007669"/>
    <property type="project" value="InterPro"/>
</dbReference>
<organism evidence="2 3">
    <name type="scientific">Sphingobacterium detergens</name>
    <dbReference type="NCBI Taxonomy" id="1145106"/>
    <lineage>
        <taxon>Bacteria</taxon>
        <taxon>Pseudomonadati</taxon>
        <taxon>Bacteroidota</taxon>
        <taxon>Sphingobacteriia</taxon>
        <taxon>Sphingobacteriales</taxon>
        <taxon>Sphingobacteriaceae</taxon>
        <taxon>Sphingobacterium</taxon>
    </lineage>
</organism>
<protein>
    <submittedName>
        <fullName evidence="2">Pregnancy-associated plasma protein-A</fullName>
    </submittedName>
</protein>
<evidence type="ECO:0000313" key="2">
    <source>
        <dbReference type="EMBL" id="RKE52327.1"/>
    </source>
</evidence>